<gene>
    <name evidence="1" type="ORF">GCM10011509_19280</name>
</gene>
<protein>
    <recommendedName>
        <fullName evidence="3">Alpha/beta hydrolase</fullName>
    </recommendedName>
</protein>
<sequence>MVLESTELRSWIWPTPENLAPVVLLHGSGQDEKTLLSFARAACPGHTIISVRGRIAWGEGFAFFRRNPDRTLDEKDLEHGAAAIQHLLEGLQDAYSELPILLGFSNGAIAAAAAVVRAPDLSAGAVLLRPLSPFPDRVFPPLSGYPVLLVSGESDARRNPSDGPELARQFESAGAEPSLVVLPVGHGLTTADEDAVTRWLPKVRRPREAR</sequence>
<dbReference type="EMBL" id="BMLB01000003">
    <property type="protein sequence ID" value="GGK70999.1"/>
    <property type="molecule type" value="Genomic_DNA"/>
</dbReference>
<reference evidence="2" key="1">
    <citation type="journal article" date="2019" name="Int. J. Syst. Evol. Microbiol.">
        <title>The Global Catalogue of Microorganisms (GCM) 10K type strain sequencing project: providing services to taxonomists for standard genome sequencing and annotation.</title>
        <authorList>
            <consortium name="The Broad Institute Genomics Platform"/>
            <consortium name="The Broad Institute Genome Sequencing Center for Infectious Disease"/>
            <person name="Wu L."/>
            <person name="Ma J."/>
        </authorList>
    </citation>
    <scope>NUCLEOTIDE SEQUENCE [LARGE SCALE GENOMIC DNA]</scope>
    <source>
        <strain evidence="2">CGMCC 1.5362</strain>
    </source>
</reference>
<name>A0ABQ2FBB0_9MICO</name>
<organism evidence="1 2">
    <name type="scientific">Ornithinimicrobium pekingense</name>
    <dbReference type="NCBI Taxonomy" id="384677"/>
    <lineage>
        <taxon>Bacteria</taxon>
        <taxon>Bacillati</taxon>
        <taxon>Actinomycetota</taxon>
        <taxon>Actinomycetes</taxon>
        <taxon>Micrococcales</taxon>
        <taxon>Ornithinimicrobiaceae</taxon>
        <taxon>Ornithinimicrobium</taxon>
    </lineage>
</organism>
<keyword evidence="2" id="KW-1185">Reference proteome</keyword>
<evidence type="ECO:0000313" key="2">
    <source>
        <dbReference type="Proteomes" id="UP000662111"/>
    </source>
</evidence>
<evidence type="ECO:0000313" key="1">
    <source>
        <dbReference type="EMBL" id="GGK70999.1"/>
    </source>
</evidence>
<proteinExistence type="predicted"/>
<dbReference type="Proteomes" id="UP000662111">
    <property type="component" value="Unassembled WGS sequence"/>
</dbReference>
<dbReference type="Gene3D" id="3.40.50.1820">
    <property type="entry name" value="alpha/beta hydrolase"/>
    <property type="match status" value="1"/>
</dbReference>
<dbReference type="SUPFAM" id="SSF53474">
    <property type="entry name" value="alpha/beta-Hydrolases"/>
    <property type="match status" value="1"/>
</dbReference>
<dbReference type="InterPro" id="IPR029058">
    <property type="entry name" value="AB_hydrolase_fold"/>
</dbReference>
<evidence type="ECO:0008006" key="3">
    <source>
        <dbReference type="Google" id="ProtNLM"/>
    </source>
</evidence>
<comment type="caution">
    <text evidence="1">The sequence shown here is derived from an EMBL/GenBank/DDBJ whole genome shotgun (WGS) entry which is preliminary data.</text>
</comment>
<accession>A0ABQ2FBB0</accession>